<protein>
    <submittedName>
        <fullName evidence="1">Uncharacterized protein</fullName>
    </submittedName>
</protein>
<accession>A0A1W2EJD8</accession>
<organism evidence="1 2">
    <name type="scientific">Desulfocicer vacuolatum DSM 3385</name>
    <dbReference type="NCBI Taxonomy" id="1121400"/>
    <lineage>
        <taxon>Bacteria</taxon>
        <taxon>Pseudomonadati</taxon>
        <taxon>Thermodesulfobacteriota</taxon>
        <taxon>Desulfobacteria</taxon>
        <taxon>Desulfobacterales</taxon>
        <taxon>Desulfobacteraceae</taxon>
        <taxon>Desulfocicer</taxon>
    </lineage>
</organism>
<gene>
    <name evidence="1" type="ORF">SAMN02746065_1326</name>
</gene>
<proteinExistence type="predicted"/>
<keyword evidence="2" id="KW-1185">Reference proteome</keyword>
<reference evidence="1 2" key="1">
    <citation type="submission" date="2017-04" db="EMBL/GenBank/DDBJ databases">
        <authorList>
            <person name="Afonso C.L."/>
            <person name="Miller P.J."/>
            <person name="Scott M.A."/>
            <person name="Spackman E."/>
            <person name="Goraichik I."/>
            <person name="Dimitrov K.M."/>
            <person name="Suarez D.L."/>
            <person name="Swayne D.E."/>
        </authorList>
    </citation>
    <scope>NUCLEOTIDE SEQUENCE [LARGE SCALE GENOMIC DNA]</scope>
    <source>
        <strain evidence="1 2">DSM 3385</strain>
    </source>
</reference>
<sequence>MVVFKKRANIRVGSVNAWPVPHIFLFGTAQHTIAKGEQAQMSEDGVPAGYLRCGHIQRNKACNQ</sequence>
<evidence type="ECO:0000313" key="1">
    <source>
        <dbReference type="EMBL" id="SMD09426.1"/>
    </source>
</evidence>
<name>A0A1W2EJD8_9BACT</name>
<dbReference type="Proteomes" id="UP000192418">
    <property type="component" value="Unassembled WGS sequence"/>
</dbReference>
<dbReference type="STRING" id="1121400.SAMN02746065_1326"/>
<evidence type="ECO:0000313" key="2">
    <source>
        <dbReference type="Proteomes" id="UP000192418"/>
    </source>
</evidence>
<dbReference type="EMBL" id="FWXY01000032">
    <property type="protein sequence ID" value="SMD09426.1"/>
    <property type="molecule type" value="Genomic_DNA"/>
</dbReference>
<dbReference type="AlphaFoldDB" id="A0A1W2EJD8"/>